<name>A0A2R9T1B6_9BACL</name>
<gene>
    <name evidence="1" type="ORF">PVOR_03625</name>
</gene>
<dbReference type="Proteomes" id="UP000003094">
    <property type="component" value="Unassembled WGS sequence"/>
</dbReference>
<evidence type="ECO:0008006" key="3">
    <source>
        <dbReference type="Google" id="ProtNLM"/>
    </source>
</evidence>
<organism evidence="1 2">
    <name type="scientific">Paenibacillus vortex V453</name>
    <dbReference type="NCBI Taxonomy" id="715225"/>
    <lineage>
        <taxon>Bacteria</taxon>
        <taxon>Bacillati</taxon>
        <taxon>Bacillota</taxon>
        <taxon>Bacilli</taxon>
        <taxon>Bacillales</taxon>
        <taxon>Paenibacillaceae</taxon>
        <taxon>Paenibacillus</taxon>
    </lineage>
</organism>
<dbReference type="KEGG" id="pvo:PVOR_03625"/>
<accession>A0A2R9T1B6</accession>
<sequence>MEGNIWYDNDKKLIMKRWGNQMELPFESLKYKYGLTGAREKFEAICVELIQIIHEDDSHTVESAGGDGGIDIFVGDYEGDLDVYQCKYFIDKIDSTQKNQIIASFNKVVSEKGDSIMKWHLCVAKDFNKKEHEWWAKWKKDMEENHNFKIKLWDASQLTTKLKKNGLFDRYFSDYKTKKEELSNDFRYAITTLSESSVYYDFDFLEHLDEIRNKWQADGFIINRKSPIFSYMNEFKMIVAINSGMLMNNEEARDKVTELIKLIIDEYKKLIKD</sequence>
<comment type="caution">
    <text evidence="1">The sequence shown here is derived from an EMBL/GenBank/DDBJ whole genome shotgun (WGS) entry which is preliminary data.</text>
</comment>
<proteinExistence type="predicted"/>
<dbReference type="EMBL" id="ADHJ01000006">
    <property type="protein sequence ID" value="EFU43412.1"/>
    <property type="molecule type" value="Genomic_DNA"/>
</dbReference>
<evidence type="ECO:0000313" key="2">
    <source>
        <dbReference type="Proteomes" id="UP000003094"/>
    </source>
</evidence>
<reference evidence="1 2" key="1">
    <citation type="journal article" date="2010" name="BMC Genomics">
        <title>Genome sequence of the pattern forming Paenibacillus vortex bacterium reveals potential for thriving in complex environments.</title>
        <authorList>
            <person name="Sirota-Madi A."/>
            <person name="Olender T."/>
            <person name="Helman Y."/>
            <person name="Ingham C."/>
            <person name="Brainis I."/>
            <person name="Roth D."/>
            <person name="Hagi E."/>
            <person name="Brodsky L."/>
            <person name="Leshkowitz D."/>
            <person name="Galatenko V."/>
            <person name="Nikolaev V."/>
            <person name="Mugasimangalam R.C."/>
            <person name="Bransburg-Zabary S."/>
            <person name="Gutnick D.L."/>
            <person name="Lancet D."/>
            <person name="Ben-Jacob E."/>
        </authorList>
    </citation>
    <scope>NUCLEOTIDE SEQUENCE [LARGE SCALE GENOMIC DNA]</scope>
    <source>
        <strain evidence="1 2">V453</strain>
    </source>
</reference>
<dbReference type="AlphaFoldDB" id="A0A2R9T1B6"/>
<protein>
    <recommendedName>
        <fullName evidence="3">Restriction endonuclease type IV Mrr domain-containing protein</fullName>
    </recommendedName>
</protein>
<evidence type="ECO:0000313" key="1">
    <source>
        <dbReference type="EMBL" id="EFU43412.1"/>
    </source>
</evidence>
<keyword evidence="2" id="KW-1185">Reference proteome</keyword>